<protein>
    <submittedName>
        <fullName evidence="1">Uncharacterized protein</fullName>
    </submittedName>
</protein>
<gene>
    <name evidence="1" type="ORF">S01H4_65919</name>
</gene>
<dbReference type="AlphaFoldDB" id="X1FKX5"/>
<evidence type="ECO:0000313" key="1">
    <source>
        <dbReference type="EMBL" id="GAH29999.1"/>
    </source>
</evidence>
<proteinExistence type="predicted"/>
<dbReference type="EMBL" id="BART01040548">
    <property type="protein sequence ID" value="GAH29999.1"/>
    <property type="molecule type" value="Genomic_DNA"/>
</dbReference>
<comment type="caution">
    <text evidence="1">The sequence shown here is derived from an EMBL/GenBank/DDBJ whole genome shotgun (WGS) entry which is preliminary data.</text>
</comment>
<name>X1FKX5_9ZZZZ</name>
<reference evidence="1" key="1">
    <citation type="journal article" date="2014" name="Front. Microbiol.">
        <title>High frequency of phylogenetically diverse reductive dehalogenase-homologous genes in deep subseafloor sedimentary metagenomes.</title>
        <authorList>
            <person name="Kawai M."/>
            <person name="Futagami T."/>
            <person name="Toyoda A."/>
            <person name="Takaki Y."/>
            <person name="Nishi S."/>
            <person name="Hori S."/>
            <person name="Arai W."/>
            <person name="Tsubouchi T."/>
            <person name="Morono Y."/>
            <person name="Uchiyama I."/>
            <person name="Ito T."/>
            <person name="Fujiyama A."/>
            <person name="Inagaki F."/>
            <person name="Takami H."/>
        </authorList>
    </citation>
    <scope>NUCLEOTIDE SEQUENCE</scope>
    <source>
        <strain evidence="1">Expedition CK06-06</strain>
    </source>
</reference>
<accession>X1FKX5</accession>
<organism evidence="1">
    <name type="scientific">marine sediment metagenome</name>
    <dbReference type="NCBI Taxonomy" id="412755"/>
    <lineage>
        <taxon>unclassified sequences</taxon>
        <taxon>metagenomes</taxon>
        <taxon>ecological metagenomes</taxon>
    </lineage>
</organism>
<feature type="non-terminal residue" evidence="1">
    <location>
        <position position="82"/>
    </location>
</feature>
<sequence length="82" mass="9916">MYSRRELEKAPYWGNPYEFSRNLLNLIQKRYINREVCYQIAKRFRDGISKDEDLATLKNYQKNDLIVKNDLLPFVNSVKDKK</sequence>